<dbReference type="Proteomes" id="UP001152523">
    <property type="component" value="Unassembled WGS sequence"/>
</dbReference>
<evidence type="ECO:0000256" key="1">
    <source>
        <dbReference type="SAM" id="MobiDB-lite"/>
    </source>
</evidence>
<feature type="region of interest" description="Disordered" evidence="1">
    <location>
        <begin position="79"/>
        <end position="127"/>
    </location>
</feature>
<sequence>MPSFNKVQKQRRAAIAERKRAIFGDPFTGKIKQKPQPLSISGKRKRKIFKKWRKEQKEALGKGLITMEDVEMAVADGKVGEANKNPRNFHLKKSSKLKLKQLKKKKGKSKSKSHKQTEGTSGNAMEE</sequence>
<dbReference type="EMBL" id="CAMAPF010000008">
    <property type="protein sequence ID" value="CAH9058582.1"/>
    <property type="molecule type" value="Genomic_DNA"/>
</dbReference>
<dbReference type="PANTHER" id="PTHR36709">
    <property type="entry name" value="OS02G0604100 PROTEIN"/>
    <property type="match status" value="1"/>
</dbReference>
<gene>
    <name evidence="2" type="ORF">CEPIT_LOCUS1263</name>
    <name evidence="3" type="ORF">CEPIT_LOCUS25154</name>
</gene>
<name>A0AAV0C4Z3_9ASTE</name>
<dbReference type="AlphaFoldDB" id="A0AAV0C4Z3"/>
<protein>
    <submittedName>
        <fullName evidence="2">Uncharacterized protein</fullName>
    </submittedName>
</protein>
<accession>A0AAV0C4Z3</accession>
<feature type="compositionally biased region" description="Polar residues" evidence="1">
    <location>
        <begin position="118"/>
        <end position="127"/>
    </location>
</feature>
<comment type="caution">
    <text evidence="2">The sequence shown here is derived from an EMBL/GenBank/DDBJ whole genome shotgun (WGS) entry which is preliminary data.</text>
</comment>
<keyword evidence="4" id="KW-1185">Reference proteome</keyword>
<evidence type="ECO:0000313" key="2">
    <source>
        <dbReference type="EMBL" id="CAH9058582.1"/>
    </source>
</evidence>
<dbReference type="EMBL" id="CAMAPF010000930">
    <property type="protein sequence ID" value="CAH9123355.1"/>
    <property type="molecule type" value="Genomic_DNA"/>
</dbReference>
<proteinExistence type="predicted"/>
<feature type="region of interest" description="Disordered" evidence="1">
    <location>
        <begin position="1"/>
        <end position="20"/>
    </location>
</feature>
<feature type="compositionally biased region" description="Basic residues" evidence="1">
    <location>
        <begin position="87"/>
        <end position="114"/>
    </location>
</feature>
<organism evidence="2 4">
    <name type="scientific">Cuscuta epithymum</name>
    <dbReference type="NCBI Taxonomy" id="186058"/>
    <lineage>
        <taxon>Eukaryota</taxon>
        <taxon>Viridiplantae</taxon>
        <taxon>Streptophyta</taxon>
        <taxon>Embryophyta</taxon>
        <taxon>Tracheophyta</taxon>
        <taxon>Spermatophyta</taxon>
        <taxon>Magnoliopsida</taxon>
        <taxon>eudicotyledons</taxon>
        <taxon>Gunneridae</taxon>
        <taxon>Pentapetalae</taxon>
        <taxon>asterids</taxon>
        <taxon>lamiids</taxon>
        <taxon>Solanales</taxon>
        <taxon>Convolvulaceae</taxon>
        <taxon>Cuscuteae</taxon>
        <taxon>Cuscuta</taxon>
        <taxon>Cuscuta subgen. Cuscuta</taxon>
    </lineage>
</organism>
<reference evidence="2" key="1">
    <citation type="submission" date="2022-07" db="EMBL/GenBank/DDBJ databases">
        <authorList>
            <person name="Macas J."/>
            <person name="Novak P."/>
            <person name="Neumann P."/>
        </authorList>
    </citation>
    <scope>NUCLEOTIDE SEQUENCE</scope>
</reference>
<evidence type="ECO:0000313" key="3">
    <source>
        <dbReference type="EMBL" id="CAH9123355.1"/>
    </source>
</evidence>
<dbReference type="PANTHER" id="PTHR36709:SF1">
    <property type="entry name" value="OS02G0604100 PROTEIN"/>
    <property type="match status" value="1"/>
</dbReference>
<evidence type="ECO:0000313" key="4">
    <source>
        <dbReference type="Proteomes" id="UP001152523"/>
    </source>
</evidence>